<dbReference type="EMBL" id="WNTK01000012">
    <property type="protein sequence ID" value="KAG9475474.1"/>
    <property type="molecule type" value="Genomic_DNA"/>
</dbReference>
<evidence type="ECO:0000256" key="11">
    <source>
        <dbReference type="SAM" id="SignalP"/>
    </source>
</evidence>
<dbReference type="GO" id="GO:0005783">
    <property type="term" value="C:endoplasmic reticulum"/>
    <property type="evidence" value="ECO:0007669"/>
    <property type="project" value="UniProtKB-SubCell"/>
</dbReference>
<protein>
    <recommendedName>
        <fullName evidence="10">peptidylprolyl isomerase</fullName>
        <ecNumber evidence="10">5.2.1.8</ecNumber>
    </recommendedName>
</protein>
<dbReference type="Pfam" id="PF00254">
    <property type="entry name" value="FKBP_C"/>
    <property type="match status" value="1"/>
</dbReference>
<evidence type="ECO:0000256" key="8">
    <source>
        <dbReference type="ARBA" id="ARBA00024206"/>
    </source>
</evidence>
<evidence type="ECO:0000256" key="6">
    <source>
        <dbReference type="ARBA" id="ARBA00023110"/>
    </source>
</evidence>
<evidence type="ECO:0000256" key="10">
    <source>
        <dbReference type="PROSITE-ProRule" id="PRU00277"/>
    </source>
</evidence>
<comment type="caution">
    <text evidence="13">The sequence shown here is derived from an EMBL/GenBank/DDBJ whole genome shotgun (WGS) entry which is preliminary data.</text>
</comment>
<gene>
    <name evidence="13" type="ORF">GDO78_003722</name>
</gene>
<dbReference type="InterPro" id="IPR046357">
    <property type="entry name" value="PPIase_dom_sf"/>
</dbReference>
<evidence type="ECO:0000256" key="7">
    <source>
        <dbReference type="ARBA" id="ARBA00023235"/>
    </source>
</evidence>
<sequence length="141" mass="15590">MNALSLTPLWCLLVFFLLPPTLAKEGSKKLQIGVKKRVENCPIKSRKGDTLNMHYTGMLEDGTEFDSSIPRNQPFTFTLGAGQVIKGWDQGLLGMCEGEKRKLVIPSELGYGDRGAPPKIPGGSTLIFEVELIKIERRSDL</sequence>
<dbReference type="InterPro" id="IPR001179">
    <property type="entry name" value="PPIase_FKBP_dom"/>
</dbReference>
<dbReference type="InterPro" id="IPR044609">
    <property type="entry name" value="FKBP2/11"/>
</dbReference>
<dbReference type="Proteomes" id="UP000770717">
    <property type="component" value="Unassembled WGS sequence"/>
</dbReference>
<feature type="chain" id="PRO_5035416042" description="peptidylprolyl isomerase" evidence="11">
    <location>
        <begin position="24"/>
        <end position="141"/>
    </location>
</feature>
<dbReference type="PROSITE" id="PS50059">
    <property type="entry name" value="FKBP_PPIASE"/>
    <property type="match status" value="1"/>
</dbReference>
<evidence type="ECO:0000256" key="5">
    <source>
        <dbReference type="ARBA" id="ARBA00022824"/>
    </source>
</evidence>
<comment type="catalytic activity">
    <reaction evidence="1 10">
        <text>[protein]-peptidylproline (omega=180) = [protein]-peptidylproline (omega=0)</text>
        <dbReference type="Rhea" id="RHEA:16237"/>
        <dbReference type="Rhea" id="RHEA-COMP:10747"/>
        <dbReference type="Rhea" id="RHEA-COMP:10748"/>
        <dbReference type="ChEBI" id="CHEBI:83833"/>
        <dbReference type="ChEBI" id="CHEBI:83834"/>
        <dbReference type="EC" id="5.2.1.8"/>
    </reaction>
</comment>
<accession>A0A8J6K4X8</accession>
<dbReference type="Gene3D" id="3.10.50.40">
    <property type="match status" value="1"/>
</dbReference>
<name>A0A8J6K4X8_ELECQ</name>
<evidence type="ECO:0000256" key="1">
    <source>
        <dbReference type="ARBA" id="ARBA00000971"/>
    </source>
</evidence>
<comment type="function">
    <text evidence="2">PPIases accelerate the folding of proteins. It catalyzes the cis-trans isomerization of proline imidic peptide bonds in oligopeptides.</text>
</comment>
<feature type="domain" description="PPIase FKBP-type" evidence="12">
    <location>
        <begin position="48"/>
        <end position="136"/>
    </location>
</feature>
<comment type="subunit">
    <text evidence="9">Interacts with ARFGEF1/BIG1 and the C-terminal of EPB41L2.</text>
</comment>
<dbReference type="EC" id="5.2.1.8" evidence="10"/>
<comment type="similarity">
    <text evidence="8">Belongs to the FKBP-type PPIase family. FKBP2 subfamily.</text>
</comment>
<dbReference type="PANTHER" id="PTHR45779">
    <property type="entry name" value="PEPTIDYLPROLYL ISOMERASE"/>
    <property type="match status" value="1"/>
</dbReference>
<feature type="signal peptide" evidence="11">
    <location>
        <begin position="1"/>
        <end position="23"/>
    </location>
</feature>
<evidence type="ECO:0000256" key="3">
    <source>
        <dbReference type="ARBA" id="ARBA00004240"/>
    </source>
</evidence>
<evidence type="ECO:0000256" key="9">
    <source>
        <dbReference type="ARBA" id="ARBA00064679"/>
    </source>
</evidence>
<keyword evidence="5" id="KW-0256">Endoplasmic reticulum</keyword>
<reference evidence="13" key="1">
    <citation type="thesis" date="2020" institute="ProQuest LLC" country="789 East Eisenhower Parkway, Ann Arbor, MI, USA">
        <title>Comparative Genomics and Chromosome Evolution.</title>
        <authorList>
            <person name="Mudd A.B."/>
        </authorList>
    </citation>
    <scope>NUCLEOTIDE SEQUENCE</scope>
    <source>
        <strain evidence="13">HN-11 Male</strain>
        <tissue evidence="13">Kidney and liver</tissue>
    </source>
</reference>
<keyword evidence="4 11" id="KW-0732">Signal</keyword>
<dbReference type="EMBL" id="WNTK01000012">
    <property type="protein sequence ID" value="KAG9475475.1"/>
    <property type="molecule type" value="Genomic_DNA"/>
</dbReference>
<evidence type="ECO:0000256" key="4">
    <source>
        <dbReference type="ARBA" id="ARBA00022729"/>
    </source>
</evidence>
<dbReference type="OrthoDB" id="77911at2759"/>
<dbReference type="FunFam" id="3.10.50.40:FF:000016">
    <property type="entry name" value="Peptidylprolyl isomerase"/>
    <property type="match status" value="1"/>
</dbReference>
<keyword evidence="14" id="KW-1185">Reference proteome</keyword>
<evidence type="ECO:0000256" key="2">
    <source>
        <dbReference type="ARBA" id="ARBA00002388"/>
    </source>
</evidence>
<dbReference type="GO" id="GO:0003755">
    <property type="term" value="F:peptidyl-prolyl cis-trans isomerase activity"/>
    <property type="evidence" value="ECO:0007669"/>
    <property type="project" value="UniProtKB-KW"/>
</dbReference>
<dbReference type="SUPFAM" id="SSF54534">
    <property type="entry name" value="FKBP-like"/>
    <property type="match status" value="1"/>
</dbReference>
<dbReference type="EMBL" id="WNTK01000012">
    <property type="protein sequence ID" value="KAG9475476.1"/>
    <property type="molecule type" value="Genomic_DNA"/>
</dbReference>
<keyword evidence="6 10" id="KW-0697">Rotamase</keyword>
<evidence type="ECO:0000313" key="14">
    <source>
        <dbReference type="Proteomes" id="UP000770717"/>
    </source>
</evidence>
<evidence type="ECO:0000313" key="13">
    <source>
        <dbReference type="EMBL" id="KAG9475474.1"/>
    </source>
</evidence>
<dbReference type="PANTHER" id="PTHR45779:SF3">
    <property type="entry name" value="PEPTIDYL-PROLYL CIS-TRANS ISOMERASE FKBP2"/>
    <property type="match status" value="1"/>
</dbReference>
<organism evidence="13 14">
    <name type="scientific">Eleutherodactylus coqui</name>
    <name type="common">Puerto Rican coqui</name>
    <dbReference type="NCBI Taxonomy" id="57060"/>
    <lineage>
        <taxon>Eukaryota</taxon>
        <taxon>Metazoa</taxon>
        <taxon>Chordata</taxon>
        <taxon>Craniata</taxon>
        <taxon>Vertebrata</taxon>
        <taxon>Euteleostomi</taxon>
        <taxon>Amphibia</taxon>
        <taxon>Batrachia</taxon>
        <taxon>Anura</taxon>
        <taxon>Neobatrachia</taxon>
        <taxon>Hyloidea</taxon>
        <taxon>Eleutherodactylidae</taxon>
        <taxon>Eleutherodactylinae</taxon>
        <taxon>Eleutherodactylus</taxon>
        <taxon>Eleutherodactylus</taxon>
    </lineage>
</organism>
<evidence type="ECO:0000259" key="12">
    <source>
        <dbReference type="PROSITE" id="PS50059"/>
    </source>
</evidence>
<comment type="subcellular location">
    <subcellularLocation>
        <location evidence="3">Endoplasmic reticulum</location>
    </subcellularLocation>
</comment>
<dbReference type="AlphaFoldDB" id="A0A8J6K4X8"/>
<proteinExistence type="inferred from homology"/>
<keyword evidence="7 10" id="KW-0413">Isomerase</keyword>